<sequence length="421" mass="44051">MSRGATILLVALLVLAGCGSPSGTGTNATSDGPDTVGAETPVSTSTPTPSTTASATGVTSTTTATTTAAPNTTIAVREGTLPVNATLVFERLRTVLDSDVRPPATVVVENGSSGFGATTVRPFWSAVGVTNAAPTGPPPVVENGYTTGFGTVVVAPGDDSNVSSVRMVLAHELVHYTQFAAGRGQQLQTALPRTTDGEFVTRALLEGAAVVTTDAYLDRYHPETRPNRVLYERIAAAYPTGSAQQYVNDQYVEGTEYVDGRLDSPGENAALYERPPLTGEQLVHGLSPEEEPALPLSVRVAASEYVEVGRDTLGEPFVRTTLAGAVEEDAATRAATGWGNDTLVTVRDGDAVGYAWTLRWDDAGNASEARDAFETRLSSLPAASRLVPVDEETFVVLLGDERFVEETTVSGEEKTVGVDTP</sequence>
<dbReference type="Proteomes" id="UP001596099">
    <property type="component" value="Unassembled WGS sequence"/>
</dbReference>
<feature type="compositionally biased region" description="Polar residues" evidence="1">
    <location>
        <begin position="23"/>
        <end position="32"/>
    </location>
</feature>
<comment type="caution">
    <text evidence="2">The sequence shown here is derived from an EMBL/GenBank/DDBJ whole genome shotgun (WGS) entry which is preliminary data.</text>
</comment>
<evidence type="ECO:0008006" key="4">
    <source>
        <dbReference type="Google" id="ProtNLM"/>
    </source>
</evidence>
<evidence type="ECO:0000313" key="2">
    <source>
        <dbReference type="EMBL" id="MFC5970723.1"/>
    </source>
</evidence>
<evidence type="ECO:0000256" key="1">
    <source>
        <dbReference type="SAM" id="MobiDB-lite"/>
    </source>
</evidence>
<feature type="compositionally biased region" description="Low complexity" evidence="1">
    <location>
        <begin position="40"/>
        <end position="64"/>
    </location>
</feature>
<accession>A0ABD5RK80</accession>
<evidence type="ECO:0000313" key="3">
    <source>
        <dbReference type="Proteomes" id="UP001596099"/>
    </source>
</evidence>
<protein>
    <recommendedName>
        <fullName evidence="4">DUF4157 domain-containing protein</fullName>
    </recommendedName>
</protein>
<reference evidence="2 3" key="1">
    <citation type="journal article" date="2019" name="Int. J. Syst. Evol. Microbiol.">
        <title>The Global Catalogue of Microorganisms (GCM) 10K type strain sequencing project: providing services to taxonomists for standard genome sequencing and annotation.</title>
        <authorList>
            <consortium name="The Broad Institute Genomics Platform"/>
            <consortium name="The Broad Institute Genome Sequencing Center for Infectious Disease"/>
            <person name="Wu L."/>
            <person name="Ma J."/>
        </authorList>
    </citation>
    <scope>NUCLEOTIDE SEQUENCE [LARGE SCALE GENOMIC DNA]</scope>
    <source>
        <strain evidence="2 3">CGMCC 1.12543</strain>
    </source>
</reference>
<dbReference type="RefSeq" id="WP_247413647.1">
    <property type="nucleotide sequence ID" value="NZ_JALLGW010000001.1"/>
</dbReference>
<gene>
    <name evidence="2" type="ORF">ACFPYI_05190</name>
</gene>
<dbReference type="PROSITE" id="PS51257">
    <property type="entry name" value="PROKAR_LIPOPROTEIN"/>
    <property type="match status" value="1"/>
</dbReference>
<organism evidence="2 3">
    <name type="scientific">Halomarina salina</name>
    <dbReference type="NCBI Taxonomy" id="1872699"/>
    <lineage>
        <taxon>Archaea</taxon>
        <taxon>Methanobacteriati</taxon>
        <taxon>Methanobacteriota</taxon>
        <taxon>Stenosarchaea group</taxon>
        <taxon>Halobacteria</taxon>
        <taxon>Halobacteriales</taxon>
        <taxon>Natronomonadaceae</taxon>
        <taxon>Halomarina</taxon>
    </lineage>
</organism>
<keyword evidence="3" id="KW-1185">Reference proteome</keyword>
<feature type="region of interest" description="Disordered" evidence="1">
    <location>
        <begin position="23"/>
        <end position="64"/>
    </location>
</feature>
<dbReference type="EMBL" id="JBHSQH010000001">
    <property type="protein sequence ID" value="MFC5970723.1"/>
    <property type="molecule type" value="Genomic_DNA"/>
</dbReference>
<proteinExistence type="predicted"/>
<dbReference type="AlphaFoldDB" id="A0ABD5RK80"/>
<name>A0ABD5RK80_9EURY</name>